<sequence>MGDISMAVGTTVGIPIGVGVTIALIFWCILQHRYRKEAARDGDLEKIMAAEVAVSVYESFKLEMSSSSEISTINEKKSEQDLKPCEARPAKNGYTPAYRRQLNASMGRMCKKPQGAAYINVPVIFSGEKMNHGMVRDSSDRFMYPLTLTRKNTPSRRAKPTTNSISNTINTSLHEEDNLDDPYENKFTNYVANKREFIDSLRPN</sequence>
<keyword evidence="2" id="KW-1133">Transmembrane helix</keyword>
<accession>A0A6C1E9A4</accession>
<name>A0A6C1E9A4_SACPS</name>
<reference evidence="3 4" key="1">
    <citation type="journal article" date="2019" name="BMC Genomics">
        <title>Chromosome level assembly and comparative genome analysis confirm lager-brewing yeasts originated from a single hybridization.</title>
        <authorList>
            <person name="Salazar A.N."/>
            <person name="Gorter de Vries A.R."/>
            <person name="van den Broek M."/>
            <person name="Brouwers N."/>
            <person name="de la Torre Cortes P."/>
            <person name="Kuijpers N.G.A."/>
            <person name="Daran J.G."/>
            <person name="Abeel T."/>
        </authorList>
    </citation>
    <scope>NUCLEOTIDE SEQUENCE [LARGE SCALE GENOMIC DNA]</scope>
    <source>
        <strain evidence="3 4">CBS 1483</strain>
    </source>
</reference>
<dbReference type="Proteomes" id="UP000501346">
    <property type="component" value="Chromosome SeIX"/>
</dbReference>
<feature type="region of interest" description="Disordered" evidence="1">
    <location>
        <begin position="71"/>
        <end position="90"/>
    </location>
</feature>
<proteinExistence type="predicted"/>
<feature type="compositionally biased region" description="Low complexity" evidence="1">
    <location>
        <begin position="161"/>
        <end position="172"/>
    </location>
</feature>
<gene>
    <name evidence="3" type="primary">AIM20_2</name>
    <name evidence="3" type="ORF">GRS66_008320</name>
</gene>
<keyword evidence="4" id="KW-1185">Reference proteome</keyword>
<evidence type="ECO:0000256" key="1">
    <source>
        <dbReference type="SAM" id="MobiDB-lite"/>
    </source>
</evidence>
<keyword evidence="2" id="KW-0812">Transmembrane</keyword>
<organism evidence="3 4">
    <name type="scientific">Saccharomyces pastorianus</name>
    <name type="common">Lager yeast</name>
    <name type="synonym">Saccharomyces cerevisiae x Saccharomyces eubayanus</name>
    <dbReference type="NCBI Taxonomy" id="27292"/>
    <lineage>
        <taxon>Eukaryota</taxon>
        <taxon>Fungi</taxon>
        <taxon>Dikarya</taxon>
        <taxon>Ascomycota</taxon>
        <taxon>Saccharomycotina</taxon>
        <taxon>Saccharomycetes</taxon>
        <taxon>Saccharomycetales</taxon>
        <taxon>Saccharomycetaceae</taxon>
        <taxon>Saccharomyces</taxon>
    </lineage>
</organism>
<feature type="compositionally biased region" description="Basic and acidic residues" evidence="1">
    <location>
        <begin position="74"/>
        <end position="89"/>
    </location>
</feature>
<dbReference type="EMBL" id="CP049006">
    <property type="protein sequence ID" value="QID85735.1"/>
    <property type="molecule type" value="Genomic_DNA"/>
</dbReference>
<evidence type="ECO:0000256" key="2">
    <source>
        <dbReference type="SAM" id="Phobius"/>
    </source>
</evidence>
<feature type="region of interest" description="Disordered" evidence="1">
    <location>
        <begin position="152"/>
        <end position="177"/>
    </location>
</feature>
<evidence type="ECO:0000313" key="3">
    <source>
        <dbReference type="EMBL" id="QID85735.1"/>
    </source>
</evidence>
<dbReference type="OrthoDB" id="4061271at2759"/>
<evidence type="ECO:0000313" key="4">
    <source>
        <dbReference type="Proteomes" id="UP000501346"/>
    </source>
</evidence>
<feature type="transmembrane region" description="Helical" evidence="2">
    <location>
        <begin position="6"/>
        <end position="30"/>
    </location>
</feature>
<dbReference type="AlphaFoldDB" id="A0A6C1E9A4"/>
<keyword evidence="2" id="KW-0472">Membrane</keyword>
<protein>
    <submittedName>
        <fullName evidence="3">Altered inheritance of mitochondria protein 20</fullName>
    </submittedName>
</protein>